<organism evidence="1 2">
    <name type="scientific">Actinokineospora diospyrosa</name>
    <dbReference type="NCBI Taxonomy" id="103728"/>
    <lineage>
        <taxon>Bacteria</taxon>
        <taxon>Bacillati</taxon>
        <taxon>Actinomycetota</taxon>
        <taxon>Actinomycetes</taxon>
        <taxon>Pseudonocardiales</taxon>
        <taxon>Pseudonocardiaceae</taxon>
        <taxon>Actinokineospora</taxon>
    </lineage>
</organism>
<dbReference type="EMBL" id="JAMTCO010000010">
    <property type="protein sequence ID" value="MCP2271693.1"/>
    <property type="molecule type" value="Genomic_DNA"/>
</dbReference>
<gene>
    <name evidence="1" type="ORF">LV75_004207</name>
</gene>
<comment type="caution">
    <text evidence="1">The sequence shown here is derived from an EMBL/GenBank/DDBJ whole genome shotgun (WGS) entry which is preliminary data.</text>
</comment>
<evidence type="ECO:0008006" key="3">
    <source>
        <dbReference type="Google" id="ProtNLM"/>
    </source>
</evidence>
<accession>A0ABT1IGB7</accession>
<keyword evidence="2" id="KW-1185">Reference proteome</keyword>
<sequence length="133" mass="14876">MPTTYRPRWEILLATGLAAALLVAGLLLLISGSARGSLFAAAVVQGTLAVAILRSRRLSVSDEFCVEDNNGFRTTYRWVDLIHRKRGMLHFTTGKVEHSGSFLDRHAAKRARWRVPVFLYLRDSRVLPIGAEQ</sequence>
<evidence type="ECO:0000313" key="2">
    <source>
        <dbReference type="Proteomes" id="UP001205185"/>
    </source>
</evidence>
<evidence type="ECO:0000313" key="1">
    <source>
        <dbReference type="EMBL" id="MCP2271693.1"/>
    </source>
</evidence>
<dbReference type="Proteomes" id="UP001205185">
    <property type="component" value="Unassembled WGS sequence"/>
</dbReference>
<name>A0ABT1IGB7_9PSEU</name>
<dbReference type="RefSeq" id="WP_253888661.1">
    <property type="nucleotide sequence ID" value="NZ_BAAAVB010000003.1"/>
</dbReference>
<proteinExistence type="predicted"/>
<reference evidence="1 2" key="1">
    <citation type="submission" date="2022-06" db="EMBL/GenBank/DDBJ databases">
        <title>Genomic Encyclopedia of Archaeal and Bacterial Type Strains, Phase II (KMG-II): from individual species to whole genera.</title>
        <authorList>
            <person name="Goeker M."/>
        </authorList>
    </citation>
    <scope>NUCLEOTIDE SEQUENCE [LARGE SCALE GENOMIC DNA]</scope>
    <source>
        <strain evidence="1 2">DSM 44255</strain>
    </source>
</reference>
<protein>
    <recommendedName>
        <fullName evidence="3">PH (Pleckstrin Homology) domain-containing protein</fullName>
    </recommendedName>
</protein>